<protein>
    <submittedName>
        <fullName evidence="1">Uncharacterized protein</fullName>
    </submittedName>
</protein>
<gene>
    <name evidence="1" type="ORF">OXPF_27130</name>
</gene>
<dbReference type="Proteomes" id="UP000050326">
    <property type="component" value="Unassembled WGS sequence"/>
</dbReference>
<organism evidence="1 2">
    <name type="scientific">Oxobacter pfennigii</name>
    <dbReference type="NCBI Taxonomy" id="36849"/>
    <lineage>
        <taxon>Bacteria</taxon>
        <taxon>Bacillati</taxon>
        <taxon>Bacillota</taxon>
        <taxon>Clostridia</taxon>
        <taxon>Eubacteriales</taxon>
        <taxon>Clostridiaceae</taxon>
        <taxon>Oxobacter</taxon>
    </lineage>
</organism>
<proteinExistence type="predicted"/>
<name>A0A0N8NSX8_9CLOT</name>
<sequence length="263" mass="30398">MNYKRIFYTALLIIILLINSVSCTIRSKKEEYNQVIQSWLVDNIQNADSYNLGLSLVTVYNHNDKRPENIPESVVSDYEIDIFKSEKKARIVEKEGIIKKTSYLSIEGDKVIIYKSTDNGFEKKVYQDAQLAEAMSKIVFPDDISIFNGEVVLSGIASDGIKSLTVQRYVDGEPFYHLYYLVTGEKQKEKNIISLGFSYSTLYKKMRSLRIDDTGILYKSIYYLLNGSQYENIYTKNNVNYDQELVIYFTGLITEDFELPEVK</sequence>
<dbReference type="AlphaFoldDB" id="A0A0N8NSX8"/>
<dbReference type="EMBL" id="LKET01000039">
    <property type="protein sequence ID" value="KPU43272.1"/>
    <property type="molecule type" value="Genomic_DNA"/>
</dbReference>
<evidence type="ECO:0000313" key="1">
    <source>
        <dbReference type="EMBL" id="KPU43272.1"/>
    </source>
</evidence>
<evidence type="ECO:0000313" key="2">
    <source>
        <dbReference type="Proteomes" id="UP000050326"/>
    </source>
</evidence>
<reference evidence="1 2" key="1">
    <citation type="submission" date="2015-09" db="EMBL/GenBank/DDBJ databases">
        <title>Genome sequence of Oxobacter pfennigii DSM 3222.</title>
        <authorList>
            <person name="Poehlein A."/>
            <person name="Bengelsdorf F.R."/>
            <person name="Schiel-Bengelsdorf B."/>
            <person name="Duerre P."/>
            <person name="Daniel R."/>
        </authorList>
    </citation>
    <scope>NUCLEOTIDE SEQUENCE [LARGE SCALE GENOMIC DNA]</scope>
    <source>
        <strain evidence="1 2">DSM 3222</strain>
    </source>
</reference>
<dbReference type="RefSeq" id="WP_054875733.1">
    <property type="nucleotide sequence ID" value="NZ_LKET01000039.1"/>
</dbReference>
<comment type="caution">
    <text evidence="1">The sequence shown here is derived from an EMBL/GenBank/DDBJ whole genome shotgun (WGS) entry which is preliminary data.</text>
</comment>
<keyword evidence="2" id="KW-1185">Reference proteome</keyword>
<accession>A0A0N8NSX8</accession>